<comment type="similarity">
    <text evidence="2">Belongs to the UPF0014 family.</text>
</comment>
<feature type="transmembrane region" description="Helical" evidence="6">
    <location>
        <begin position="97"/>
        <end position="117"/>
    </location>
</feature>
<evidence type="ECO:0000256" key="1">
    <source>
        <dbReference type="ARBA" id="ARBA00004141"/>
    </source>
</evidence>
<reference evidence="8" key="1">
    <citation type="submission" date="2016-09" db="EMBL/GenBank/DDBJ databases">
        <title>Acidihalobacter prosperus F5.</title>
        <authorList>
            <person name="Khaleque H.N."/>
            <person name="Ramsay J.P."/>
            <person name="Kaksonen A.H."/>
            <person name="Boxall N.J."/>
            <person name="Watkin E.L.J."/>
        </authorList>
    </citation>
    <scope>NUCLEOTIDE SEQUENCE [LARGE SCALE GENOMIC DNA]</scope>
    <source>
        <strain evidence="8">F5</strain>
    </source>
</reference>
<dbReference type="InterPro" id="IPR005226">
    <property type="entry name" value="UPF0014_fam"/>
</dbReference>
<dbReference type="EMBL" id="CP017415">
    <property type="protein sequence ID" value="AOU99176.1"/>
    <property type="molecule type" value="Genomic_DNA"/>
</dbReference>
<proteinExistence type="inferred from homology"/>
<feature type="transmembrane region" description="Helical" evidence="6">
    <location>
        <begin position="225"/>
        <end position="246"/>
    </location>
</feature>
<name>A0A1D8IRT5_9GAMM</name>
<keyword evidence="8" id="KW-1185">Reference proteome</keyword>
<dbReference type="KEGG" id="aprs:BI364_15650"/>
<evidence type="ECO:0000313" key="7">
    <source>
        <dbReference type="EMBL" id="AOU99176.1"/>
    </source>
</evidence>
<dbReference type="Pfam" id="PF03649">
    <property type="entry name" value="UPF0014"/>
    <property type="match status" value="1"/>
</dbReference>
<gene>
    <name evidence="7" type="ORF">BI364_15650</name>
</gene>
<sequence length="264" mass="28633">MHLIVLTPFELGLAALLILALAGLSLALSLGLARTLLISAVRTTLQLWLVGLVLKTLFAHASPLWIGLLAVFMLVVAGREVMARQQRRFSGGWGYGVGALALSVPSLVIILLTLLVILRPEPWYAPQYAIPLLGMLIGNSMTGAAIGLDRLTQTAWRQRTVIEARLMLGQRWDEAMADIRRESARAGLIPIINSMAAAGVVSLPGMMTGQILAGSSPTEAVRYQILIMFLIAANTGFSALGGVWLGSRRLFDERERLRLDRLKS</sequence>
<accession>A0A1D8IRT5</accession>
<dbReference type="PANTHER" id="PTHR30028">
    <property type="entry name" value="UPF0014 INNER MEMBRANE PROTEIN YBBM-RELATED"/>
    <property type="match status" value="1"/>
</dbReference>
<evidence type="ECO:0000256" key="6">
    <source>
        <dbReference type="SAM" id="Phobius"/>
    </source>
</evidence>
<evidence type="ECO:0000256" key="3">
    <source>
        <dbReference type="ARBA" id="ARBA00022692"/>
    </source>
</evidence>
<dbReference type="RefSeq" id="WP_070079528.1">
    <property type="nucleotide sequence ID" value="NZ_CP017415.1"/>
</dbReference>
<keyword evidence="5 6" id="KW-0472">Membrane</keyword>
<keyword evidence="3 6" id="KW-0812">Transmembrane</keyword>
<feature type="transmembrane region" description="Helical" evidence="6">
    <location>
        <begin position="57"/>
        <end position="77"/>
    </location>
</feature>
<evidence type="ECO:0000256" key="2">
    <source>
        <dbReference type="ARBA" id="ARBA00005268"/>
    </source>
</evidence>
<protein>
    <submittedName>
        <fullName evidence="7">Iron export ABC transporter permease subunit FetB</fullName>
    </submittedName>
</protein>
<evidence type="ECO:0000256" key="5">
    <source>
        <dbReference type="ARBA" id="ARBA00023136"/>
    </source>
</evidence>
<keyword evidence="4 6" id="KW-1133">Transmembrane helix</keyword>
<organism evidence="7 8">
    <name type="scientific">Acidihalobacter yilgarnensis</name>
    <dbReference type="NCBI Taxonomy" id="2819280"/>
    <lineage>
        <taxon>Bacteria</taxon>
        <taxon>Pseudomonadati</taxon>
        <taxon>Pseudomonadota</taxon>
        <taxon>Gammaproteobacteria</taxon>
        <taxon>Chromatiales</taxon>
        <taxon>Ectothiorhodospiraceae</taxon>
        <taxon>Acidihalobacter</taxon>
    </lineage>
</organism>
<feature type="transmembrane region" description="Helical" evidence="6">
    <location>
        <begin position="129"/>
        <end position="148"/>
    </location>
</feature>
<dbReference type="Proteomes" id="UP000095401">
    <property type="component" value="Chromosome"/>
</dbReference>
<evidence type="ECO:0000256" key="4">
    <source>
        <dbReference type="ARBA" id="ARBA00022989"/>
    </source>
</evidence>
<dbReference type="AlphaFoldDB" id="A0A1D8IRT5"/>
<dbReference type="PANTHER" id="PTHR30028:SF0">
    <property type="entry name" value="PROTEIN ALUMINUM SENSITIVE 3"/>
    <property type="match status" value="1"/>
</dbReference>
<dbReference type="GO" id="GO:0005886">
    <property type="term" value="C:plasma membrane"/>
    <property type="evidence" value="ECO:0007669"/>
    <property type="project" value="TreeGrafter"/>
</dbReference>
<comment type="subcellular location">
    <subcellularLocation>
        <location evidence="1">Membrane</location>
        <topology evidence="1">Multi-pass membrane protein</topology>
    </subcellularLocation>
</comment>
<feature type="transmembrane region" description="Helical" evidence="6">
    <location>
        <begin position="186"/>
        <end position="205"/>
    </location>
</feature>
<evidence type="ECO:0000313" key="8">
    <source>
        <dbReference type="Proteomes" id="UP000095401"/>
    </source>
</evidence>